<dbReference type="Pfam" id="PF00239">
    <property type="entry name" value="Resolvase"/>
    <property type="match status" value="1"/>
</dbReference>
<evidence type="ECO:0000256" key="1">
    <source>
        <dbReference type="ARBA" id="ARBA00022908"/>
    </source>
</evidence>
<dbReference type="PROSITE" id="PS51736">
    <property type="entry name" value="RECOMBINASES_3"/>
    <property type="match status" value="1"/>
</dbReference>
<dbReference type="AlphaFoldDB" id="A0A330L5V3"/>
<evidence type="ECO:0000256" key="3">
    <source>
        <dbReference type="ARBA" id="ARBA00023172"/>
    </source>
</evidence>
<dbReference type="Gene3D" id="1.10.10.60">
    <property type="entry name" value="Homeodomain-like"/>
    <property type="match status" value="1"/>
</dbReference>
<dbReference type="InParanoid" id="A0A330L5V3"/>
<reference evidence="8" key="1">
    <citation type="submission" date="2018-04" db="EMBL/GenBank/DDBJ databases">
        <authorList>
            <person name="Lucker S."/>
            <person name="Sakoula D."/>
        </authorList>
    </citation>
    <scope>NUCLEOTIDE SEQUENCE [LARGE SCALE GENOMIC DNA]</scope>
</reference>
<dbReference type="PANTHER" id="PTHR30461:SF2">
    <property type="entry name" value="SERINE RECOMBINASE PINE-RELATED"/>
    <property type="match status" value="1"/>
</dbReference>
<name>A0A330L5V3_9BACT</name>
<evidence type="ECO:0000259" key="6">
    <source>
        <dbReference type="PROSITE" id="PS51736"/>
    </source>
</evidence>
<sequence>MKRVALYARVSTDGQTTENQLRELRETAKRHGWEITGEFIDRGISGAKGKEGRPQFNALHTAIARKECDLVAAWSVDRLGRSLKDLVDFLGQVHAKGIGLYLHQQGLDTTTPAGKALFGMMGVFAEFERAMIQERVKAGLSRAKANGTRLGRPPLAASADGLKVQRRVLDLRKSGLGMCAIAEKVGISSRTVMKIVAATA</sequence>
<evidence type="ECO:0000256" key="5">
    <source>
        <dbReference type="PROSITE-ProRule" id="PRU10137"/>
    </source>
</evidence>
<keyword evidence="8" id="KW-1185">Reference proteome</keyword>
<dbReference type="PANTHER" id="PTHR30461">
    <property type="entry name" value="DNA-INVERTASE FROM LAMBDOID PROPHAGE"/>
    <property type="match status" value="1"/>
</dbReference>
<dbReference type="OrthoDB" id="9786476at2"/>
<feature type="domain" description="Resolvase/invertase-type recombinase catalytic" evidence="6">
    <location>
        <begin position="3"/>
        <end position="147"/>
    </location>
</feature>
<keyword evidence="2" id="KW-0238">DNA-binding</keyword>
<dbReference type="SMART" id="SM00857">
    <property type="entry name" value="Resolvase"/>
    <property type="match status" value="1"/>
</dbReference>
<dbReference type="Proteomes" id="UP000248168">
    <property type="component" value="Unassembled WGS sequence"/>
</dbReference>
<gene>
    <name evidence="7" type="ORF">NITLEN_30136</name>
</gene>
<dbReference type="InterPro" id="IPR050639">
    <property type="entry name" value="SSR_resolvase"/>
</dbReference>
<dbReference type="FunCoup" id="A0A330L5V3">
    <property type="interactions" value="33"/>
</dbReference>
<evidence type="ECO:0000313" key="8">
    <source>
        <dbReference type="Proteomes" id="UP000248168"/>
    </source>
</evidence>
<feature type="active site" description="O-(5'-phospho-DNA)-serine intermediate" evidence="4 5">
    <location>
        <position position="11"/>
    </location>
</feature>
<keyword evidence="3" id="KW-0233">DNA recombination</keyword>
<proteinExistence type="predicted"/>
<dbReference type="RefSeq" id="WP_121989538.1">
    <property type="nucleotide sequence ID" value="NZ_OUNR01000016.1"/>
</dbReference>
<dbReference type="CDD" id="cd03768">
    <property type="entry name" value="SR_ResInv"/>
    <property type="match status" value="1"/>
</dbReference>
<dbReference type="EMBL" id="OUNR01000016">
    <property type="protein sequence ID" value="SPP65222.1"/>
    <property type="molecule type" value="Genomic_DNA"/>
</dbReference>
<dbReference type="GO" id="GO:0000150">
    <property type="term" value="F:DNA strand exchange activity"/>
    <property type="evidence" value="ECO:0007669"/>
    <property type="project" value="InterPro"/>
</dbReference>
<dbReference type="Gene3D" id="3.40.50.1390">
    <property type="entry name" value="Resolvase, N-terminal catalytic domain"/>
    <property type="match status" value="1"/>
</dbReference>
<dbReference type="GO" id="GO:0003677">
    <property type="term" value="F:DNA binding"/>
    <property type="evidence" value="ECO:0007669"/>
    <property type="project" value="UniProtKB-KW"/>
</dbReference>
<accession>A0A330L5V3</accession>
<evidence type="ECO:0000256" key="4">
    <source>
        <dbReference type="PIRSR" id="PIRSR606118-50"/>
    </source>
</evidence>
<dbReference type="SUPFAM" id="SSF53041">
    <property type="entry name" value="Resolvase-like"/>
    <property type="match status" value="1"/>
</dbReference>
<dbReference type="InterPro" id="IPR006119">
    <property type="entry name" value="Resolv_N"/>
</dbReference>
<evidence type="ECO:0000313" key="7">
    <source>
        <dbReference type="EMBL" id="SPP65222.1"/>
    </source>
</evidence>
<evidence type="ECO:0000256" key="2">
    <source>
        <dbReference type="ARBA" id="ARBA00023125"/>
    </source>
</evidence>
<keyword evidence="1" id="KW-0229">DNA integration</keyword>
<dbReference type="InterPro" id="IPR036162">
    <property type="entry name" value="Resolvase-like_N_sf"/>
</dbReference>
<organism evidence="7 8">
    <name type="scientific">Nitrospira lenta</name>
    <dbReference type="NCBI Taxonomy" id="1436998"/>
    <lineage>
        <taxon>Bacteria</taxon>
        <taxon>Pseudomonadati</taxon>
        <taxon>Nitrospirota</taxon>
        <taxon>Nitrospiria</taxon>
        <taxon>Nitrospirales</taxon>
        <taxon>Nitrospiraceae</taxon>
        <taxon>Nitrospira</taxon>
    </lineage>
</organism>
<protein>
    <submittedName>
        <fullName evidence="7">Resolvase domain</fullName>
    </submittedName>
</protein>
<dbReference type="GO" id="GO:0015074">
    <property type="term" value="P:DNA integration"/>
    <property type="evidence" value="ECO:0007669"/>
    <property type="project" value="UniProtKB-KW"/>
</dbReference>
<dbReference type="PROSITE" id="PS00397">
    <property type="entry name" value="RECOMBINASES_1"/>
    <property type="match status" value="1"/>
</dbReference>
<dbReference type="InterPro" id="IPR006118">
    <property type="entry name" value="Recombinase_CS"/>
</dbReference>